<dbReference type="KEGG" id="izh:FEM41_20630"/>
<name>A0A4P8YM58_9ENTR</name>
<dbReference type="PROSITE" id="PS50905">
    <property type="entry name" value="FERRITIN_LIKE"/>
    <property type="match status" value="1"/>
</dbReference>
<dbReference type="GO" id="GO:0008199">
    <property type="term" value="F:ferric iron binding"/>
    <property type="evidence" value="ECO:0007669"/>
    <property type="project" value="InterPro"/>
</dbReference>
<protein>
    <submittedName>
        <fullName evidence="2">Ferritin</fullName>
    </submittedName>
</protein>
<dbReference type="InterPro" id="IPR008331">
    <property type="entry name" value="Ferritin_DPS_dom"/>
</dbReference>
<dbReference type="SUPFAM" id="SSF47240">
    <property type="entry name" value="Ferritin-like"/>
    <property type="match status" value="1"/>
</dbReference>
<dbReference type="Proteomes" id="UP000302163">
    <property type="component" value="Chromosome"/>
</dbReference>
<keyword evidence="3" id="KW-1185">Reference proteome</keyword>
<feature type="domain" description="Ferritin-like diiron" evidence="1">
    <location>
        <begin position="12"/>
        <end position="157"/>
    </location>
</feature>
<reference evidence="2 3" key="1">
    <citation type="submission" date="2019-05" db="EMBL/GenBank/DDBJ databases">
        <title>Complete genome sequence of Izhakiella calystegiae KSNA2, an endophyte isolated from beach morning glory (Calystegia soldanella).</title>
        <authorList>
            <person name="Jiang L."/>
            <person name="Jeong J.C."/>
            <person name="Kim C.Y."/>
            <person name="Kim D.H."/>
            <person name="Kim S.W."/>
            <person name="Lee j."/>
        </authorList>
    </citation>
    <scope>NUCLEOTIDE SEQUENCE [LARGE SCALE GENOMIC DNA]</scope>
    <source>
        <strain evidence="2 3">KSNA2</strain>
    </source>
</reference>
<dbReference type="OrthoDB" id="9801481at2"/>
<evidence type="ECO:0000313" key="3">
    <source>
        <dbReference type="Proteomes" id="UP000302163"/>
    </source>
</evidence>
<dbReference type="Gene3D" id="1.20.1260.10">
    <property type="match status" value="1"/>
</dbReference>
<organism evidence="2 3">
    <name type="scientific">Jejubacter calystegiae</name>
    <dbReference type="NCBI Taxonomy" id="2579935"/>
    <lineage>
        <taxon>Bacteria</taxon>
        <taxon>Pseudomonadati</taxon>
        <taxon>Pseudomonadota</taxon>
        <taxon>Gammaproteobacteria</taxon>
        <taxon>Enterobacterales</taxon>
        <taxon>Enterobacteriaceae</taxon>
        <taxon>Jejubacter</taxon>
    </lineage>
</organism>
<dbReference type="InterPro" id="IPR009040">
    <property type="entry name" value="Ferritin-like_diiron"/>
</dbReference>
<dbReference type="EMBL" id="CP040428">
    <property type="protein sequence ID" value="QCT21889.1"/>
    <property type="molecule type" value="Genomic_DNA"/>
</dbReference>
<accession>A0A4P8YM58</accession>
<dbReference type="AlphaFoldDB" id="A0A4P8YM58"/>
<sequence>MKRCNTEIRILNMSVAGIHQKLNTQIEREFHASHLYMRLSSWSAEQSLNGLSCFLRSQAQECITQMMQVFNYMKRAGANPIIGTVAPESLPCDSLEHLFEQLHDEFQRRDETLNQLSQASWAARDFTTLAFITQLMGQQQLDKARLESLRHEIFQALAQGQCIRQAGLN</sequence>
<gene>
    <name evidence="2" type="ORF">FEM41_20630</name>
</gene>
<dbReference type="InterPro" id="IPR009078">
    <property type="entry name" value="Ferritin-like_SF"/>
</dbReference>
<evidence type="ECO:0000259" key="1">
    <source>
        <dbReference type="PROSITE" id="PS50905"/>
    </source>
</evidence>
<dbReference type="Pfam" id="PF00210">
    <property type="entry name" value="Ferritin"/>
    <property type="match status" value="1"/>
</dbReference>
<dbReference type="InterPro" id="IPR012347">
    <property type="entry name" value="Ferritin-like"/>
</dbReference>
<evidence type="ECO:0000313" key="2">
    <source>
        <dbReference type="EMBL" id="QCT21889.1"/>
    </source>
</evidence>
<proteinExistence type="predicted"/>